<protein>
    <submittedName>
        <fullName evidence="1">Uncharacterized protein</fullName>
    </submittedName>
</protein>
<evidence type="ECO:0000313" key="2">
    <source>
        <dbReference type="Proteomes" id="UP000479710"/>
    </source>
</evidence>
<evidence type="ECO:0000313" key="1">
    <source>
        <dbReference type="EMBL" id="KAF0906345.1"/>
    </source>
</evidence>
<gene>
    <name evidence="1" type="ORF">E2562_009706</name>
</gene>
<sequence>MPSLRLRRFVARALRLLDHSRGSTEEKLEGRSYGCLPLPPIFDDLFSQYLGMGWDGMCFVGLSFVRICGAQGGEPGAVLAVAALLVVISAVTIPLCEPSSSSPLSLLTAVRRQGHPRRLVA</sequence>
<keyword evidence="2" id="KW-1185">Reference proteome</keyword>
<reference evidence="1 2" key="1">
    <citation type="submission" date="2019-11" db="EMBL/GenBank/DDBJ databases">
        <title>Whole genome sequence of Oryza granulata.</title>
        <authorList>
            <person name="Li W."/>
        </authorList>
    </citation>
    <scope>NUCLEOTIDE SEQUENCE [LARGE SCALE GENOMIC DNA]</scope>
    <source>
        <strain evidence="2">cv. Menghai</strain>
        <tissue evidence="1">Leaf</tissue>
    </source>
</reference>
<organism evidence="1 2">
    <name type="scientific">Oryza meyeriana var. granulata</name>
    <dbReference type="NCBI Taxonomy" id="110450"/>
    <lineage>
        <taxon>Eukaryota</taxon>
        <taxon>Viridiplantae</taxon>
        <taxon>Streptophyta</taxon>
        <taxon>Embryophyta</taxon>
        <taxon>Tracheophyta</taxon>
        <taxon>Spermatophyta</taxon>
        <taxon>Magnoliopsida</taxon>
        <taxon>Liliopsida</taxon>
        <taxon>Poales</taxon>
        <taxon>Poaceae</taxon>
        <taxon>BOP clade</taxon>
        <taxon>Oryzoideae</taxon>
        <taxon>Oryzeae</taxon>
        <taxon>Oryzinae</taxon>
        <taxon>Oryza</taxon>
        <taxon>Oryza meyeriana</taxon>
    </lineage>
</organism>
<name>A0A6G1D0E0_9ORYZ</name>
<accession>A0A6G1D0E0</accession>
<comment type="caution">
    <text evidence="1">The sequence shown here is derived from an EMBL/GenBank/DDBJ whole genome shotgun (WGS) entry which is preliminary data.</text>
</comment>
<dbReference type="Proteomes" id="UP000479710">
    <property type="component" value="Unassembled WGS sequence"/>
</dbReference>
<dbReference type="EMBL" id="SPHZ02000007">
    <property type="protein sequence ID" value="KAF0906345.1"/>
    <property type="molecule type" value="Genomic_DNA"/>
</dbReference>
<dbReference type="AlphaFoldDB" id="A0A6G1D0E0"/>
<proteinExistence type="predicted"/>